<keyword evidence="2" id="KW-1003">Cell membrane</keyword>
<reference evidence="8 10" key="1">
    <citation type="submission" date="2016-09" db="EMBL/GenBank/DDBJ databases">
        <title>Streptomyces platensis DSM40041, a candidate organism with high potential of specific P450 cytochromes.</title>
        <authorList>
            <person name="Grumaz C."/>
            <person name="Vainshtein Y."/>
            <person name="Kirstahler P."/>
            <person name="Sohn K."/>
        </authorList>
    </citation>
    <scope>NUCLEOTIDE SEQUENCE [LARGE SCALE GENOMIC DNA]</scope>
    <source>
        <strain evidence="8 10">DSM 40041</strain>
    </source>
</reference>
<evidence type="ECO:0000313" key="9">
    <source>
        <dbReference type="EMBL" id="QEV57175.1"/>
    </source>
</evidence>
<gene>
    <name evidence="8" type="ORF">BG653_00723</name>
    <name evidence="9" type="ORF">CP981_31285</name>
</gene>
<name>A0AAE6NSU6_STRPT</name>
<dbReference type="EMBL" id="CP023691">
    <property type="protein sequence ID" value="QEV57175.1"/>
    <property type="molecule type" value="Genomic_DNA"/>
</dbReference>
<protein>
    <submittedName>
        <fullName evidence="9">PLDc_N domain-containing protein</fullName>
    </submittedName>
</protein>
<feature type="domain" description="Cardiolipin synthase N-terminal" evidence="7">
    <location>
        <begin position="28"/>
        <end position="67"/>
    </location>
</feature>
<organism evidence="9 11">
    <name type="scientific">Streptomyces platensis</name>
    <dbReference type="NCBI Taxonomy" id="58346"/>
    <lineage>
        <taxon>Bacteria</taxon>
        <taxon>Bacillati</taxon>
        <taxon>Actinomycetota</taxon>
        <taxon>Actinomycetes</taxon>
        <taxon>Kitasatosporales</taxon>
        <taxon>Streptomycetaceae</taxon>
        <taxon>Streptomyces</taxon>
    </lineage>
</organism>
<evidence type="ECO:0000259" key="7">
    <source>
        <dbReference type="Pfam" id="PF13396"/>
    </source>
</evidence>
<evidence type="ECO:0000256" key="2">
    <source>
        <dbReference type="ARBA" id="ARBA00022475"/>
    </source>
</evidence>
<evidence type="ECO:0000256" key="6">
    <source>
        <dbReference type="SAM" id="Phobius"/>
    </source>
</evidence>
<dbReference type="Pfam" id="PF13396">
    <property type="entry name" value="PLDc_N"/>
    <property type="match status" value="1"/>
</dbReference>
<keyword evidence="3 6" id="KW-0812">Transmembrane</keyword>
<evidence type="ECO:0000256" key="5">
    <source>
        <dbReference type="ARBA" id="ARBA00023136"/>
    </source>
</evidence>
<dbReference type="InterPro" id="IPR027379">
    <property type="entry name" value="CLS_N"/>
</dbReference>
<dbReference type="GO" id="GO:0005886">
    <property type="term" value="C:plasma membrane"/>
    <property type="evidence" value="ECO:0007669"/>
    <property type="project" value="UniProtKB-SubCell"/>
</dbReference>
<dbReference type="Proteomes" id="UP000194225">
    <property type="component" value="Unassembled WGS sequence"/>
</dbReference>
<evidence type="ECO:0000313" key="10">
    <source>
        <dbReference type="Proteomes" id="UP000194225"/>
    </source>
</evidence>
<dbReference type="Proteomes" id="UP000325458">
    <property type="component" value="Chromosome"/>
</dbReference>
<proteinExistence type="predicted"/>
<dbReference type="KEGG" id="spla:CP981_31285"/>
<evidence type="ECO:0000256" key="1">
    <source>
        <dbReference type="ARBA" id="ARBA00004651"/>
    </source>
</evidence>
<evidence type="ECO:0000256" key="4">
    <source>
        <dbReference type="ARBA" id="ARBA00022989"/>
    </source>
</evidence>
<feature type="transmembrane region" description="Helical" evidence="6">
    <location>
        <begin position="45"/>
        <end position="65"/>
    </location>
</feature>
<reference evidence="9 11" key="2">
    <citation type="submission" date="2017-09" db="EMBL/GenBank/DDBJ databases">
        <authorList>
            <person name="Lee N."/>
            <person name="Cho B.-K."/>
        </authorList>
    </citation>
    <scope>NUCLEOTIDE SEQUENCE [LARGE SCALE GENOMIC DNA]</scope>
    <source>
        <strain evidence="9 11">ATCC 23948</strain>
    </source>
</reference>
<keyword evidence="4 6" id="KW-1133">Transmembrane helix</keyword>
<keyword evidence="5 6" id="KW-0472">Membrane</keyword>
<evidence type="ECO:0000313" key="11">
    <source>
        <dbReference type="Proteomes" id="UP000325458"/>
    </source>
</evidence>
<feature type="transmembrane region" description="Helical" evidence="6">
    <location>
        <begin position="21"/>
        <end position="39"/>
    </location>
</feature>
<evidence type="ECO:0000313" key="8">
    <source>
        <dbReference type="EMBL" id="OSY48089.1"/>
    </source>
</evidence>
<comment type="subcellular location">
    <subcellularLocation>
        <location evidence="1">Cell membrane</location>
        <topology evidence="1">Multi-pass membrane protein</topology>
    </subcellularLocation>
</comment>
<dbReference type="EMBL" id="MIGA01000002">
    <property type="protein sequence ID" value="OSY48089.1"/>
    <property type="molecule type" value="Genomic_DNA"/>
</dbReference>
<dbReference type="AlphaFoldDB" id="A0AAE6NSU6"/>
<keyword evidence="10" id="KW-1185">Reference proteome</keyword>
<evidence type="ECO:0000256" key="3">
    <source>
        <dbReference type="ARBA" id="ARBA00022692"/>
    </source>
</evidence>
<accession>A0AAE6NSU6</accession>
<sequence length="76" mass="8561">MRVRRPKCSRGGTLRGRCLSAAYVVQFVGALISIVRARMDGGMKLVWLVFAFVAPFLGSLLWLLIGRRRLTPRQNT</sequence>